<dbReference type="AlphaFoldDB" id="A0A0S2ZQ23"/>
<keyword evidence="3" id="KW-0540">Nuclease</keyword>
<evidence type="ECO:0000313" key="7">
    <source>
        <dbReference type="EMBL" id="ALQ41067.1"/>
    </source>
</evidence>
<dbReference type="RefSeq" id="WP_029492818.1">
    <property type="nucleotide sequence ID" value="NZ_ATKF01000027.1"/>
</dbReference>
<keyword evidence="5" id="KW-0378">Hydrolase</keyword>
<proteinExistence type="inferred from homology"/>
<evidence type="ECO:0000256" key="1">
    <source>
        <dbReference type="ARBA" id="ARBA00008172"/>
    </source>
</evidence>
<accession>A0A0S2ZQ23</accession>
<reference evidence="7 8" key="1">
    <citation type="submission" date="2015-11" db="EMBL/GenBank/DDBJ databases">
        <authorList>
            <person name="Zhang Y."/>
            <person name="Guo Z."/>
        </authorList>
    </citation>
    <scope>NUCLEOTIDE SEQUENCE [LARGE SCALE GENOMIC DNA]</scope>
    <source>
        <strain evidence="7 8">ChDC F174</strain>
    </source>
</reference>
<evidence type="ECO:0000256" key="5">
    <source>
        <dbReference type="ARBA" id="ARBA00022801"/>
    </source>
</evidence>
<dbReference type="PANTHER" id="PTHR38039:SF1">
    <property type="entry name" value="TOXIN YOEB"/>
    <property type="match status" value="1"/>
</dbReference>
<dbReference type="Gene3D" id="3.30.2310.20">
    <property type="entry name" value="RelE-like"/>
    <property type="match status" value="1"/>
</dbReference>
<evidence type="ECO:0000256" key="6">
    <source>
        <dbReference type="ARBA" id="ARBA00030388"/>
    </source>
</evidence>
<dbReference type="OrthoDB" id="9801102at2"/>
<dbReference type="PANTHER" id="PTHR38039">
    <property type="entry name" value="TOXIN YOEB"/>
    <property type="match status" value="1"/>
</dbReference>
<evidence type="ECO:0000313" key="8">
    <source>
        <dbReference type="Proteomes" id="UP000063275"/>
    </source>
</evidence>
<dbReference type="GO" id="GO:0045892">
    <property type="term" value="P:negative regulation of DNA-templated transcription"/>
    <property type="evidence" value="ECO:0007669"/>
    <property type="project" value="TreeGrafter"/>
</dbReference>
<dbReference type="EMBL" id="CP013331">
    <property type="protein sequence ID" value="ALQ41067.1"/>
    <property type="molecule type" value="Genomic_DNA"/>
</dbReference>
<name>A0A0S2ZQ23_9FUSO</name>
<dbReference type="NCBIfam" id="TIGR02116">
    <property type="entry name" value="toxin_Txe_YoeB"/>
    <property type="match status" value="1"/>
</dbReference>
<dbReference type="InterPro" id="IPR035093">
    <property type="entry name" value="RelE/ParE_toxin_dom_sf"/>
</dbReference>
<dbReference type="KEGG" id="fhw:RN87_11160"/>
<dbReference type="Pfam" id="PF06769">
    <property type="entry name" value="YoeB_toxin"/>
    <property type="match status" value="1"/>
</dbReference>
<evidence type="ECO:0000256" key="4">
    <source>
        <dbReference type="ARBA" id="ARBA00022759"/>
    </source>
</evidence>
<evidence type="ECO:0000256" key="2">
    <source>
        <dbReference type="ARBA" id="ARBA00022649"/>
    </source>
</evidence>
<dbReference type="SUPFAM" id="SSF143011">
    <property type="entry name" value="RelE-like"/>
    <property type="match status" value="1"/>
</dbReference>
<keyword evidence="4" id="KW-0255">Endonuclease</keyword>
<dbReference type="GO" id="GO:0016787">
    <property type="term" value="F:hydrolase activity"/>
    <property type="evidence" value="ECO:0007669"/>
    <property type="project" value="UniProtKB-KW"/>
</dbReference>
<dbReference type="GO" id="GO:0006401">
    <property type="term" value="P:RNA catabolic process"/>
    <property type="evidence" value="ECO:0007669"/>
    <property type="project" value="InterPro"/>
</dbReference>
<protein>
    <recommendedName>
        <fullName evidence="6">Putative mRNA interferase YoeB</fullName>
    </recommendedName>
</protein>
<keyword evidence="2" id="KW-1277">Toxin-antitoxin system</keyword>
<dbReference type="Proteomes" id="UP000063275">
    <property type="component" value="Chromosome"/>
</dbReference>
<organism evidence="7">
    <name type="scientific">Fusobacterium hwasookii ChDC F174</name>
    <dbReference type="NCBI Taxonomy" id="1307442"/>
    <lineage>
        <taxon>Bacteria</taxon>
        <taxon>Fusobacteriati</taxon>
        <taxon>Fusobacteriota</taxon>
        <taxon>Fusobacteriia</taxon>
        <taxon>Fusobacteriales</taxon>
        <taxon>Fusobacteriaceae</taxon>
        <taxon>Fusobacterium</taxon>
    </lineage>
</organism>
<gene>
    <name evidence="7" type="ORF">RN87_11160</name>
</gene>
<dbReference type="InterPro" id="IPR009614">
    <property type="entry name" value="YoeB_toxin"/>
</dbReference>
<sequence>MAEKYVWHKIAWNDYQKWIKENKAIAKKIIELIEDILKNGVLKGKGKPEKLKYVKKPKYSRRIDQYNRLVYELIYEIDEKTNKLRILSCKGHYDNLEKFDNED</sequence>
<dbReference type="GO" id="GO:0004519">
    <property type="term" value="F:endonuclease activity"/>
    <property type="evidence" value="ECO:0007669"/>
    <property type="project" value="UniProtKB-KW"/>
</dbReference>
<evidence type="ECO:0000256" key="3">
    <source>
        <dbReference type="ARBA" id="ARBA00022722"/>
    </source>
</evidence>
<comment type="similarity">
    <text evidence="1">Belongs to the YoeB family.</text>
</comment>